<dbReference type="InterPro" id="IPR043502">
    <property type="entry name" value="DNA/RNA_pol_sf"/>
</dbReference>
<evidence type="ECO:0000313" key="4">
    <source>
        <dbReference type="Proteomes" id="UP000475862"/>
    </source>
</evidence>
<dbReference type="GO" id="GO:0071897">
    <property type="term" value="P:DNA biosynthetic process"/>
    <property type="evidence" value="ECO:0007669"/>
    <property type="project" value="UniProtKB-ARBA"/>
</dbReference>
<dbReference type="InterPro" id="IPR008042">
    <property type="entry name" value="Retrotrans_Pao"/>
</dbReference>
<protein>
    <submittedName>
        <fullName evidence="3">Uncharacterized protein</fullName>
    </submittedName>
</protein>
<comment type="caution">
    <text evidence="3">The sequence shown here is derived from an EMBL/GenBank/DDBJ whole genome shotgun (WGS) entry which is preliminary data.</text>
</comment>
<dbReference type="InterPro" id="IPR005312">
    <property type="entry name" value="DUF1759"/>
</dbReference>
<feature type="compositionally biased region" description="Polar residues" evidence="1">
    <location>
        <begin position="481"/>
        <end position="491"/>
    </location>
</feature>
<dbReference type="Pfam" id="PF05380">
    <property type="entry name" value="Peptidase_A17"/>
    <property type="match status" value="1"/>
</dbReference>
<keyword evidence="2" id="KW-0472">Membrane</keyword>
<accession>A0A6G0TD26</accession>
<dbReference type="Gene3D" id="2.40.70.10">
    <property type="entry name" value="Acid Proteases"/>
    <property type="match status" value="1"/>
</dbReference>
<sequence length="1255" mass="140971">MCSAYLLVFFKSGSNDVKHCLRQSAAQRVFIVYTFLVCGVLSCELVGSGYLVGRTCAVVHNISHIFSFNSTMAVNPNSDELRKWTRKIDALRGSLEDYNLFASQFSNESMHISQIKVRLDEVAEFSEKFEDYQAQVEMLEEKKDSDWVYIRRTFRNRLCDVKAALLRIVDEHAANADHVSRPSMSSLASQQPGGTFNSIRYPPCVLPTFNGDWQQWSSFIDTFNSMFHNDNSNMPLVQRFHYLKSCLSGQASDVIKSIPTTAEHYQHAYDLLVNRYENKSAIIQSHIRSLLDTPKVVTPSSSELQKLHHHISSNINALKSLQQPVNQWDAWLVTLLCSRMDSTTVGEWYLQYKSKELPSYDAVEQFLASRITAYEAGDINCQSHEVRKVPNRSSNNKVHDKKALFVKSKEKGGGKCPLCSEQHKLYACSQFNSMNIPERRNVVIKSKLCFNCLSFGHQVSSCFFPPCPRCGERHNSKLHESPTNASNTLDPTANDDDRPQPHLTVMYTQLGTPAAENLNVLLATAIVNICDNFGRMHSCRAVLDSGSQLSFITKSCAKRLNLSMTTNAFNIVGVSAMASVAKQLQDTILCSRFGDFKTNIKFYSLQTIVSALPSQLLSCDNLKMPDNILNQLADPNFHIPGPIDVLLGADIFFDIFYGDKFPLSDLAVLNRTKLGWIVTGKISTMSPSNTLPNLKIHDQSALSFFVSKTNQRILEELKAEEHFKSSFSRHCSGRFIVKLPMAQDPKVLGDSLDMAQKRFLNLERRLIKDKLLAEHGGGTDQECFDIHKQVHSILGTAGFPLRKWCSSSLTILNELPHTQKDPNFMVNLTETEVLSALGLRWQPSIDSFRFTTKNWTPPTHMTKRTLLSDINSVYDPLGLVSTVLIKGKIFIQQVWSLKQGWDDPLSEDLRSKWTKFYLSLVGLNDIILPRLALSPESDSYEIHGFCDASQHAYGACIYIRSIKPGGNAEVRLYAAKSRVAPIKTTTIPRLELCGALLLSELAAEIKNEFSKIAIALPTENINLWTDSTIVLAWLTSMKPLQVYVANRVAQINELSCETQWHHTPTTENPADLISRGIDVSALPSCRLWWDGPDWLRLHPSHWPSNPTLPSDLPEVRTIKLALVATAVDNPMWILKRYSSWFALLRVTALVRRFLSNCKAKFSKKELVVGWLNLKGSTTSQRGEYVCAKVPRKGNGRTAYVAPTVGLVFIVYTFLVCGVLSCELVGSGYLVGRTCAVVHNIRITTSLARIFVMLSH</sequence>
<evidence type="ECO:0000256" key="1">
    <source>
        <dbReference type="SAM" id="MobiDB-lite"/>
    </source>
</evidence>
<reference evidence="3 4" key="1">
    <citation type="submission" date="2019-08" db="EMBL/GenBank/DDBJ databases">
        <title>The genome of the soybean aphid Biotype 1, its phylome, world population structure and adaptation to the North American continent.</title>
        <authorList>
            <person name="Giordano R."/>
            <person name="Donthu R.K."/>
            <person name="Hernandez A.G."/>
            <person name="Wright C.L."/>
            <person name="Zimin A.V."/>
        </authorList>
    </citation>
    <scope>NUCLEOTIDE SEQUENCE [LARGE SCALE GENOMIC DNA]</scope>
    <source>
        <tissue evidence="3">Whole aphids</tissue>
    </source>
</reference>
<name>A0A6G0TD26_APHGL</name>
<gene>
    <name evidence="3" type="ORF">AGLY_011511</name>
</gene>
<dbReference type="Pfam" id="PF03564">
    <property type="entry name" value="DUF1759"/>
    <property type="match status" value="1"/>
</dbReference>
<dbReference type="OrthoDB" id="6625910at2759"/>
<dbReference type="Proteomes" id="UP000475862">
    <property type="component" value="Unassembled WGS sequence"/>
</dbReference>
<dbReference type="EMBL" id="VYZN01000043">
    <property type="protein sequence ID" value="KAE9530049.1"/>
    <property type="molecule type" value="Genomic_DNA"/>
</dbReference>
<dbReference type="InterPro" id="IPR021109">
    <property type="entry name" value="Peptidase_aspartic_dom_sf"/>
</dbReference>
<dbReference type="SUPFAM" id="SSF50630">
    <property type="entry name" value="Acid proteases"/>
    <property type="match status" value="1"/>
</dbReference>
<organism evidence="3 4">
    <name type="scientific">Aphis glycines</name>
    <name type="common">Soybean aphid</name>
    <dbReference type="NCBI Taxonomy" id="307491"/>
    <lineage>
        <taxon>Eukaryota</taxon>
        <taxon>Metazoa</taxon>
        <taxon>Ecdysozoa</taxon>
        <taxon>Arthropoda</taxon>
        <taxon>Hexapoda</taxon>
        <taxon>Insecta</taxon>
        <taxon>Pterygota</taxon>
        <taxon>Neoptera</taxon>
        <taxon>Paraneoptera</taxon>
        <taxon>Hemiptera</taxon>
        <taxon>Sternorrhyncha</taxon>
        <taxon>Aphidomorpha</taxon>
        <taxon>Aphidoidea</taxon>
        <taxon>Aphididae</taxon>
        <taxon>Aphidini</taxon>
        <taxon>Aphis</taxon>
        <taxon>Aphis</taxon>
    </lineage>
</organism>
<proteinExistence type="predicted"/>
<dbReference type="AlphaFoldDB" id="A0A6G0TD26"/>
<evidence type="ECO:0000256" key="2">
    <source>
        <dbReference type="SAM" id="Phobius"/>
    </source>
</evidence>
<dbReference type="PANTHER" id="PTHR47331">
    <property type="entry name" value="PHD-TYPE DOMAIN-CONTAINING PROTEIN"/>
    <property type="match status" value="1"/>
</dbReference>
<keyword evidence="2" id="KW-1133">Transmembrane helix</keyword>
<keyword evidence="2" id="KW-0812">Transmembrane</keyword>
<evidence type="ECO:0000313" key="3">
    <source>
        <dbReference type="EMBL" id="KAE9530049.1"/>
    </source>
</evidence>
<feature type="region of interest" description="Disordered" evidence="1">
    <location>
        <begin position="475"/>
        <end position="501"/>
    </location>
</feature>
<dbReference type="PANTHER" id="PTHR47331:SF5">
    <property type="entry name" value="RIBONUCLEASE H"/>
    <property type="match status" value="1"/>
</dbReference>
<feature type="transmembrane region" description="Helical" evidence="2">
    <location>
        <begin position="1198"/>
        <end position="1220"/>
    </location>
</feature>
<dbReference type="SUPFAM" id="SSF56672">
    <property type="entry name" value="DNA/RNA polymerases"/>
    <property type="match status" value="1"/>
</dbReference>
<keyword evidence="4" id="KW-1185">Reference proteome</keyword>